<dbReference type="EMBL" id="ML121528">
    <property type="protein sequence ID" value="RPB28951.1"/>
    <property type="molecule type" value="Genomic_DNA"/>
</dbReference>
<dbReference type="Pfam" id="PF13889">
    <property type="entry name" value="Chromosome_seg"/>
    <property type="match status" value="1"/>
</dbReference>
<keyword evidence="4" id="KW-1185">Reference proteome</keyword>
<dbReference type="InterPro" id="IPR025261">
    <property type="entry name" value="Atos-like_cons_dom"/>
</dbReference>
<feature type="compositionally biased region" description="Basic and acidic residues" evidence="1">
    <location>
        <begin position="11"/>
        <end position="23"/>
    </location>
</feature>
<dbReference type="STRING" id="1051890.A0A3N4M979"/>
<dbReference type="InParanoid" id="A0A3N4M979"/>
<dbReference type="SMART" id="SM01177">
    <property type="entry name" value="DUF4210"/>
    <property type="match status" value="1"/>
</dbReference>
<feature type="region of interest" description="Disordered" evidence="1">
    <location>
        <begin position="227"/>
        <end position="250"/>
    </location>
</feature>
<reference evidence="3 4" key="1">
    <citation type="journal article" date="2018" name="Nat. Ecol. Evol.">
        <title>Pezizomycetes genomes reveal the molecular basis of ectomycorrhizal truffle lifestyle.</title>
        <authorList>
            <person name="Murat C."/>
            <person name="Payen T."/>
            <person name="Noel B."/>
            <person name="Kuo A."/>
            <person name="Morin E."/>
            <person name="Chen J."/>
            <person name="Kohler A."/>
            <person name="Krizsan K."/>
            <person name="Balestrini R."/>
            <person name="Da Silva C."/>
            <person name="Montanini B."/>
            <person name="Hainaut M."/>
            <person name="Levati E."/>
            <person name="Barry K.W."/>
            <person name="Belfiori B."/>
            <person name="Cichocki N."/>
            <person name="Clum A."/>
            <person name="Dockter R.B."/>
            <person name="Fauchery L."/>
            <person name="Guy J."/>
            <person name="Iotti M."/>
            <person name="Le Tacon F."/>
            <person name="Lindquist E.A."/>
            <person name="Lipzen A."/>
            <person name="Malagnac F."/>
            <person name="Mello A."/>
            <person name="Molinier V."/>
            <person name="Miyauchi S."/>
            <person name="Poulain J."/>
            <person name="Riccioni C."/>
            <person name="Rubini A."/>
            <person name="Sitrit Y."/>
            <person name="Splivallo R."/>
            <person name="Traeger S."/>
            <person name="Wang M."/>
            <person name="Zifcakova L."/>
            <person name="Wipf D."/>
            <person name="Zambonelli A."/>
            <person name="Paolocci F."/>
            <person name="Nowrousian M."/>
            <person name="Ottonello S."/>
            <person name="Baldrian P."/>
            <person name="Spatafora J.W."/>
            <person name="Henrissat B."/>
            <person name="Nagy L.G."/>
            <person name="Aury J.M."/>
            <person name="Wincker P."/>
            <person name="Grigoriev I.V."/>
            <person name="Bonfante P."/>
            <person name="Martin F.M."/>
        </authorList>
    </citation>
    <scope>NUCLEOTIDE SEQUENCE [LARGE SCALE GENOMIC DNA]</scope>
    <source>
        <strain evidence="3 4">ATCC MYA-4762</strain>
    </source>
</reference>
<dbReference type="OrthoDB" id="8625101at2759"/>
<evidence type="ECO:0000313" key="4">
    <source>
        <dbReference type="Proteomes" id="UP000267821"/>
    </source>
</evidence>
<evidence type="ECO:0000313" key="3">
    <source>
        <dbReference type="EMBL" id="RPB28951.1"/>
    </source>
</evidence>
<dbReference type="AlphaFoldDB" id="A0A3N4M979"/>
<evidence type="ECO:0000256" key="1">
    <source>
        <dbReference type="SAM" id="MobiDB-lite"/>
    </source>
</evidence>
<feature type="compositionally biased region" description="Polar residues" evidence="1">
    <location>
        <begin position="1"/>
        <end position="10"/>
    </location>
</feature>
<organism evidence="3 4">
    <name type="scientific">Terfezia boudieri ATCC MYA-4762</name>
    <dbReference type="NCBI Taxonomy" id="1051890"/>
    <lineage>
        <taxon>Eukaryota</taxon>
        <taxon>Fungi</taxon>
        <taxon>Dikarya</taxon>
        <taxon>Ascomycota</taxon>
        <taxon>Pezizomycotina</taxon>
        <taxon>Pezizomycetes</taxon>
        <taxon>Pezizales</taxon>
        <taxon>Pezizaceae</taxon>
        <taxon>Terfezia</taxon>
    </lineage>
</organism>
<proteinExistence type="predicted"/>
<sequence>MSPLPFSSRSHGPDRDAQLRDDSITTDQSTSSALQTTSPTSTFELLGTENLVSKNHTITDRAQLIQQIKAGECSNWNLNRNDYRIRYFADGPLDEDSDRPKSALHSGVFTDDSSGRNFNHPPTPISTNFETSFQHAFHSRYQISHSPPFGGHGLQPACDRDAFTPINSSSHRLRGNSVSSLSNFVFTIPTSPLAYSSNLDHMDIESTSPRSAGLRWAQSDSTPMLPALPSSLSSVQLSSNPASSHPRNYSLSYKRGSVPESYIDGPVNRPTRRLSSGLGLSSELPFGSFVGSYEESILNGRMSTTPSKPLTFVAKIGVLGMGKCKPTLRCPTHVTIPFPAYFYSVGDYDSPSPYVGQIDLETLAEKSKKFSYGGYRIPQQGQLQIVIKNPNKTAVKLFLVPYNLRDMEVGTKTFVRQKSYAAGDALLDEVLPAQEQPKIRHRERESLRYLIHLHICCPSRGRYYLYRNIRVVFANRVPDGKEKLRNEVLLPSPKYSSWKPGKESTSGKAPPDSKCAIPILGLEQHRWSYRYDQIGDSPSSGVGDT</sequence>
<feature type="domain" description="Atos-like conserved" evidence="2">
    <location>
        <begin position="289"/>
        <end position="355"/>
    </location>
</feature>
<accession>A0A3N4M979</accession>
<dbReference type="InterPro" id="IPR051506">
    <property type="entry name" value="ATOS_Transcription_Regulators"/>
</dbReference>
<protein>
    <recommendedName>
        <fullName evidence="2">Atos-like conserved domain-containing protein</fullName>
    </recommendedName>
</protein>
<dbReference type="InterPro" id="IPR033473">
    <property type="entry name" value="Atos-like_C"/>
</dbReference>
<dbReference type="PANTHER" id="PTHR13199:SF11">
    <property type="entry name" value="PROTEIN ATOSSA"/>
    <property type="match status" value="1"/>
</dbReference>
<feature type="compositionally biased region" description="Low complexity" evidence="1">
    <location>
        <begin position="227"/>
        <end position="244"/>
    </location>
</feature>
<feature type="region of interest" description="Disordered" evidence="1">
    <location>
        <begin position="1"/>
        <end position="41"/>
    </location>
</feature>
<name>A0A3N4M979_9PEZI</name>
<gene>
    <name evidence="3" type="ORF">L211DRAFT_249868</name>
</gene>
<dbReference type="PANTHER" id="PTHR13199">
    <property type="entry name" value="GH03947P"/>
    <property type="match status" value="1"/>
</dbReference>
<dbReference type="Pfam" id="PF13915">
    <property type="entry name" value="DUF4210"/>
    <property type="match status" value="1"/>
</dbReference>
<evidence type="ECO:0000259" key="2">
    <source>
        <dbReference type="SMART" id="SM01177"/>
    </source>
</evidence>
<feature type="region of interest" description="Disordered" evidence="1">
    <location>
        <begin position="95"/>
        <end position="121"/>
    </location>
</feature>
<dbReference type="Proteomes" id="UP000267821">
    <property type="component" value="Unassembled WGS sequence"/>
</dbReference>